<reference evidence="2" key="2">
    <citation type="submission" date="2017-10" db="EMBL/GenBank/DDBJ databases">
        <title>Ladona fulva Genome sequencing and assembly.</title>
        <authorList>
            <person name="Murali S."/>
            <person name="Richards S."/>
            <person name="Bandaranaike D."/>
            <person name="Bellair M."/>
            <person name="Blankenburg K."/>
            <person name="Chao H."/>
            <person name="Dinh H."/>
            <person name="Doddapaneni H."/>
            <person name="Dugan-Rocha S."/>
            <person name="Elkadiri S."/>
            <person name="Gnanaolivu R."/>
            <person name="Hernandez B."/>
            <person name="Skinner E."/>
            <person name="Javaid M."/>
            <person name="Lee S."/>
            <person name="Li M."/>
            <person name="Ming W."/>
            <person name="Munidasa M."/>
            <person name="Muniz J."/>
            <person name="Nguyen L."/>
            <person name="Hughes D."/>
            <person name="Osuji N."/>
            <person name="Pu L.-L."/>
            <person name="Puazo M."/>
            <person name="Qu C."/>
            <person name="Quiroz J."/>
            <person name="Raj R."/>
            <person name="Weissenberger G."/>
            <person name="Xin Y."/>
            <person name="Zou X."/>
            <person name="Han Y."/>
            <person name="Worley K."/>
            <person name="Muzny D."/>
            <person name="Gibbs R."/>
        </authorList>
    </citation>
    <scope>NUCLEOTIDE SEQUENCE</scope>
    <source>
        <strain evidence="2">Sampled in the wild</strain>
    </source>
</reference>
<dbReference type="EMBL" id="KZ308174">
    <property type="protein sequence ID" value="KAG8223804.1"/>
    <property type="molecule type" value="Genomic_DNA"/>
</dbReference>
<reference evidence="2" key="1">
    <citation type="submission" date="2013-04" db="EMBL/GenBank/DDBJ databases">
        <authorList>
            <person name="Qu J."/>
            <person name="Murali S.C."/>
            <person name="Bandaranaike D."/>
            <person name="Bellair M."/>
            <person name="Blankenburg K."/>
            <person name="Chao H."/>
            <person name="Dinh H."/>
            <person name="Doddapaneni H."/>
            <person name="Downs B."/>
            <person name="Dugan-Rocha S."/>
            <person name="Elkadiri S."/>
            <person name="Gnanaolivu R.D."/>
            <person name="Hernandez B."/>
            <person name="Javaid M."/>
            <person name="Jayaseelan J.C."/>
            <person name="Lee S."/>
            <person name="Li M."/>
            <person name="Ming W."/>
            <person name="Munidasa M."/>
            <person name="Muniz J."/>
            <person name="Nguyen L."/>
            <person name="Ongeri F."/>
            <person name="Osuji N."/>
            <person name="Pu L.-L."/>
            <person name="Puazo M."/>
            <person name="Qu C."/>
            <person name="Quiroz J."/>
            <person name="Raj R."/>
            <person name="Weissenberger G."/>
            <person name="Xin Y."/>
            <person name="Zou X."/>
            <person name="Han Y."/>
            <person name="Richards S."/>
            <person name="Worley K."/>
            <person name="Muzny D."/>
            <person name="Gibbs R."/>
        </authorList>
    </citation>
    <scope>NUCLEOTIDE SEQUENCE</scope>
    <source>
        <strain evidence="2">Sampled in the wild</strain>
    </source>
</reference>
<accession>A0A8K0NXV2</accession>
<evidence type="ECO:0000313" key="3">
    <source>
        <dbReference type="Proteomes" id="UP000792457"/>
    </source>
</evidence>
<sequence length="214" mass="21781">MNRFLFTPTSPPAPPQPPTHGCGIPPSPPSPTTTATTTLPGSRSTVPEATAPRPKRSFTIESLISPEDNPPSSEKDCMAKVTTSIRPNAFPSAHLPHPSSSLRSPSASVPTTAPSSPPPWVAGDGCGADSRNANVPASPVDTSKALAGGHAARLHAGGRCGVVRRPPPAAASASPSVAVGRFSSSSTRIQVQSHAEVGLTVDGPRIPAYDARQG</sequence>
<feature type="compositionally biased region" description="Pro residues" evidence="1">
    <location>
        <begin position="9"/>
        <end position="18"/>
    </location>
</feature>
<name>A0A8K0NXV2_LADFU</name>
<feature type="compositionally biased region" description="Low complexity" evidence="1">
    <location>
        <begin position="91"/>
        <end position="114"/>
    </location>
</feature>
<proteinExistence type="predicted"/>
<dbReference type="Proteomes" id="UP000792457">
    <property type="component" value="Unassembled WGS sequence"/>
</dbReference>
<feature type="compositionally biased region" description="Low complexity" evidence="1">
    <location>
        <begin position="32"/>
        <end position="45"/>
    </location>
</feature>
<evidence type="ECO:0000313" key="2">
    <source>
        <dbReference type="EMBL" id="KAG8223804.1"/>
    </source>
</evidence>
<evidence type="ECO:0000256" key="1">
    <source>
        <dbReference type="SAM" id="MobiDB-lite"/>
    </source>
</evidence>
<dbReference type="AlphaFoldDB" id="A0A8K0NXV2"/>
<gene>
    <name evidence="2" type="ORF">J437_LFUL001402</name>
</gene>
<feature type="region of interest" description="Disordered" evidence="1">
    <location>
        <begin position="1"/>
        <end position="142"/>
    </location>
</feature>
<organism evidence="2 3">
    <name type="scientific">Ladona fulva</name>
    <name type="common">Scarce chaser dragonfly</name>
    <name type="synonym">Libellula fulva</name>
    <dbReference type="NCBI Taxonomy" id="123851"/>
    <lineage>
        <taxon>Eukaryota</taxon>
        <taxon>Metazoa</taxon>
        <taxon>Ecdysozoa</taxon>
        <taxon>Arthropoda</taxon>
        <taxon>Hexapoda</taxon>
        <taxon>Insecta</taxon>
        <taxon>Pterygota</taxon>
        <taxon>Palaeoptera</taxon>
        <taxon>Odonata</taxon>
        <taxon>Epiprocta</taxon>
        <taxon>Anisoptera</taxon>
        <taxon>Libelluloidea</taxon>
        <taxon>Libellulidae</taxon>
        <taxon>Ladona</taxon>
    </lineage>
</organism>
<keyword evidence="3" id="KW-1185">Reference proteome</keyword>
<comment type="caution">
    <text evidence="2">The sequence shown here is derived from an EMBL/GenBank/DDBJ whole genome shotgun (WGS) entry which is preliminary data.</text>
</comment>
<protein>
    <submittedName>
        <fullName evidence="2">Uncharacterized protein</fullName>
    </submittedName>
</protein>